<gene>
    <name evidence="2" type="ORF">SanaruYs_25570</name>
</gene>
<keyword evidence="1" id="KW-0732">Signal</keyword>
<sequence>MKKLILSSIMLFSLSLAFGQDKPVHEIHSAMLYNFIKYVQWPNEAEGGEFVVGVMGDEDVFNTLKQWYDGKPKGSKKYVIKKLTSAEEAATCAVVYLGRGKSNQFEAIKGSITGKPVLTITNGNGLAQKGSCINFKVIDGKLKFEMNQGTFGSNNLKVSSQLSSMAILI</sequence>
<feature type="chain" id="PRO_5019344715" evidence="1">
    <location>
        <begin position="20"/>
        <end position="169"/>
    </location>
</feature>
<dbReference type="InterPro" id="IPR025293">
    <property type="entry name" value="YfiR/HmsC-like"/>
</dbReference>
<comment type="caution">
    <text evidence="2">The sequence shown here is derived from an EMBL/GenBank/DDBJ whole genome shotgun (WGS) entry which is preliminary data.</text>
</comment>
<proteinExistence type="predicted"/>
<feature type="signal peptide" evidence="1">
    <location>
        <begin position="1"/>
        <end position="19"/>
    </location>
</feature>
<evidence type="ECO:0000313" key="2">
    <source>
        <dbReference type="EMBL" id="GCC52321.1"/>
    </source>
</evidence>
<organism evidence="2 3">
    <name type="scientific">Chryseotalea sanaruensis</name>
    <dbReference type="NCBI Taxonomy" id="2482724"/>
    <lineage>
        <taxon>Bacteria</taxon>
        <taxon>Pseudomonadati</taxon>
        <taxon>Bacteroidota</taxon>
        <taxon>Cytophagia</taxon>
        <taxon>Cytophagales</taxon>
        <taxon>Chryseotaleaceae</taxon>
        <taxon>Chryseotalea</taxon>
    </lineage>
</organism>
<accession>A0A401UBQ0</accession>
<dbReference type="Pfam" id="PF13689">
    <property type="entry name" value="DUF4154"/>
    <property type="match status" value="1"/>
</dbReference>
<evidence type="ECO:0000313" key="3">
    <source>
        <dbReference type="Proteomes" id="UP000288227"/>
    </source>
</evidence>
<dbReference type="AlphaFoldDB" id="A0A401UBQ0"/>
<keyword evidence="3" id="KW-1185">Reference proteome</keyword>
<dbReference type="RefSeq" id="WP_246011908.1">
    <property type="nucleotide sequence ID" value="NZ_BHXQ01000004.1"/>
</dbReference>
<protein>
    <submittedName>
        <fullName evidence="2">DUF4154 domain-containing protein</fullName>
    </submittedName>
</protein>
<name>A0A401UBQ0_9BACT</name>
<dbReference type="EMBL" id="BHXQ01000004">
    <property type="protein sequence ID" value="GCC52321.1"/>
    <property type="molecule type" value="Genomic_DNA"/>
</dbReference>
<reference evidence="2 3" key="1">
    <citation type="submission" date="2018-11" db="EMBL/GenBank/DDBJ databases">
        <title>Chryseotalea sanarue gen. nov., sp., nov., a member of the family Cytophagaceae, isolated from a brackish lake in Hamamatsu Japan.</title>
        <authorList>
            <person name="Maejima Y."/>
            <person name="Iino T."/>
            <person name="Muraguchi Y."/>
            <person name="Fukuda K."/>
            <person name="Ohkuma M."/>
            <person name="Moriuchi R."/>
            <person name="Dohra H."/>
            <person name="Kimbara K."/>
            <person name="Shintani M."/>
        </authorList>
    </citation>
    <scope>NUCLEOTIDE SEQUENCE [LARGE SCALE GENOMIC DNA]</scope>
    <source>
        <strain evidence="2 3">Ys</strain>
    </source>
</reference>
<evidence type="ECO:0000256" key="1">
    <source>
        <dbReference type="SAM" id="SignalP"/>
    </source>
</evidence>
<dbReference type="Proteomes" id="UP000288227">
    <property type="component" value="Unassembled WGS sequence"/>
</dbReference>